<feature type="transmembrane region" description="Helical" evidence="1">
    <location>
        <begin position="12"/>
        <end position="35"/>
    </location>
</feature>
<feature type="transmembrane region" description="Helical" evidence="1">
    <location>
        <begin position="71"/>
        <end position="92"/>
    </location>
</feature>
<comment type="caution">
    <text evidence="2">The sequence shown here is derived from an EMBL/GenBank/DDBJ whole genome shotgun (WGS) entry which is preliminary data.</text>
</comment>
<reference evidence="2 3" key="1">
    <citation type="submission" date="2019-07" db="EMBL/GenBank/DDBJ databases">
        <title>Genomic Encyclopedia of Archaeal and Bacterial Type Strains, Phase II (KMG-II): from individual species to whole genera.</title>
        <authorList>
            <person name="Goeker M."/>
        </authorList>
    </citation>
    <scope>NUCLEOTIDE SEQUENCE [LARGE SCALE GENOMIC DNA]</scope>
    <source>
        <strain evidence="2 3">ATCC BAA-1854</strain>
    </source>
</reference>
<dbReference type="EMBL" id="VLLI01000006">
    <property type="protein sequence ID" value="TWI99826.1"/>
    <property type="molecule type" value="Genomic_DNA"/>
</dbReference>
<feature type="transmembrane region" description="Helical" evidence="1">
    <location>
        <begin position="47"/>
        <end position="65"/>
    </location>
</feature>
<keyword evidence="3" id="KW-1185">Reference proteome</keyword>
<dbReference type="AlphaFoldDB" id="A0A562U3J1"/>
<dbReference type="Pfam" id="PF18936">
    <property type="entry name" value="DUF5684"/>
    <property type="match status" value="1"/>
</dbReference>
<gene>
    <name evidence="2" type="ORF">JN11_02241</name>
</gene>
<protein>
    <recommendedName>
        <fullName evidence="4">Signal peptidase I</fullName>
    </recommendedName>
</protein>
<proteinExistence type="predicted"/>
<name>A0A562U3J1_9SPHI</name>
<dbReference type="Proteomes" id="UP000317010">
    <property type="component" value="Unassembled WGS sequence"/>
</dbReference>
<organism evidence="2 3">
    <name type="scientific">Mucilaginibacter frigoritolerans</name>
    <dbReference type="NCBI Taxonomy" id="652788"/>
    <lineage>
        <taxon>Bacteria</taxon>
        <taxon>Pseudomonadati</taxon>
        <taxon>Bacteroidota</taxon>
        <taxon>Sphingobacteriia</taxon>
        <taxon>Sphingobacteriales</taxon>
        <taxon>Sphingobacteriaceae</taxon>
        <taxon>Mucilaginibacter</taxon>
    </lineage>
</organism>
<evidence type="ECO:0000313" key="3">
    <source>
        <dbReference type="Proteomes" id="UP000317010"/>
    </source>
</evidence>
<keyword evidence="1" id="KW-1133">Transmembrane helix</keyword>
<keyword evidence="1" id="KW-0812">Transmembrane</keyword>
<evidence type="ECO:0000313" key="2">
    <source>
        <dbReference type="EMBL" id="TWI99826.1"/>
    </source>
</evidence>
<dbReference type="OrthoDB" id="2376202at2"/>
<sequence length="145" mass="15906">MQNYDPNSVGATAGVLALIGVLIIPIIIVSLISIIGQWKVYTKAGKPGWACIVPIYNLIVLLEIVGKPIWWIFLFLIPCVNIIFIIWTINLLSKSFGQSEGFTVGLLLLGFIFWPILGFGNYQYLGPAAAEAGGIKPRDYQDPLV</sequence>
<keyword evidence="1" id="KW-0472">Membrane</keyword>
<feature type="transmembrane region" description="Helical" evidence="1">
    <location>
        <begin position="104"/>
        <end position="124"/>
    </location>
</feature>
<evidence type="ECO:0008006" key="4">
    <source>
        <dbReference type="Google" id="ProtNLM"/>
    </source>
</evidence>
<accession>A0A562U3J1</accession>
<evidence type="ECO:0000256" key="1">
    <source>
        <dbReference type="SAM" id="Phobius"/>
    </source>
</evidence>
<dbReference type="RefSeq" id="WP_144912523.1">
    <property type="nucleotide sequence ID" value="NZ_VLLI01000006.1"/>
</dbReference>
<dbReference type="InterPro" id="IPR043739">
    <property type="entry name" value="DUF5684"/>
</dbReference>